<dbReference type="AlphaFoldDB" id="A0A0C4Y4I5"/>
<geneLocation type="plasmid" evidence="1">
    <name>pAZJ221</name>
</geneLocation>
<evidence type="ECO:0000313" key="1">
    <source>
        <dbReference type="EMBL" id="AJF79870.1"/>
    </source>
</evidence>
<dbReference type="RefSeq" id="WP_000567032.1">
    <property type="nucleotide sequence ID" value="NZ_CP018144.1"/>
</dbReference>
<sequence length="124" mass="14021">MIDQSILVPVKILKQNDIYYLSNKELDILEQSSNLYIAISNFKKLLIQKYVAYAINEIEPPKFDLDKSLKNGGILIEVSDECFDSDVERVTMTIPKNIIKGIDAISENRSATFTQLGKQLIGKP</sequence>
<dbReference type="PATRIC" id="fig|470.1402.peg.514"/>
<dbReference type="EMBL" id="KM922672">
    <property type="protein sequence ID" value="AJF79870.1"/>
    <property type="molecule type" value="Genomic_DNA"/>
</dbReference>
<gene>
    <name evidence="1" type="ORF">NG19_0034</name>
</gene>
<reference evidence="1" key="2">
    <citation type="journal article" date="2015" name="Antimicrob. Agents Chemother.">
        <title>Dissemination of blaOXA-23 in Acinetobacter spp. in China: Main Roles of Conjugative Plasmid pAZJ221 and Transposon Tn2009.</title>
        <authorList>
            <person name="Liu L.L."/>
            <person name="Ji S.J."/>
            <person name="Ruan Z."/>
            <person name="Fu Y."/>
            <person name="Fu Y.Q."/>
            <person name="Wang Y.F."/>
            <person name="Yu Y.S."/>
        </authorList>
    </citation>
    <scope>NUCLEOTIDE SEQUENCE</scope>
    <source>
        <strain evidence="1">A221</strain>
        <plasmid evidence="1">pAZJ221</plasmid>
    </source>
</reference>
<protein>
    <submittedName>
        <fullName evidence="1">Uncharacterized protein</fullName>
    </submittedName>
</protein>
<name>A0A0C4Y4I5_ACIBA</name>
<proteinExistence type="predicted"/>
<organism evidence="1">
    <name type="scientific">Acinetobacter baumannii</name>
    <dbReference type="NCBI Taxonomy" id="470"/>
    <lineage>
        <taxon>Bacteria</taxon>
        <taxon>Pseudomonadati</taxon>
        <taxon>Pseudomonadota</taxon>
        <taxon>Gammaproteobacteria</taxon>
        <taxon>Moraxellales</taxon>
        <taxon>Moraxellaceae</taxon>
        <taxon>Acinetobacter</taxon>
        <taxon>Acinetobacter calcoaceticus/baumannii complex</taxon>
    </lineage>
</organism>
<keyword evidence="1" id="KW-0614">Plasmid</keyword>
<reference evidence="1" key="1">
    <citation type="submission" date="2014-10" db="EMBL/GenBank/DDBJ databases">
        <authorList>
            <person name="Liu L."/>
            <person name="Ji S."/>
            <person name="Ruan Z."/>
            <person name="Fu Y."/>
            <person name="Fu Y."/>
            <person name="Wang Y."/>
            <person name="Yu Y."/>
        </authorList>
    </citation>
    <scope>NUCLEOTIDE SEQUENCE</scope>
    <source>
        <strain evidence="1">A221</strain>
        <plasmid evidence="1">pAZJ221</plasmid>
    </source>
</reference>
<accession>A0A0C4Y4I5</accession>